<keyword evidence="7 10" id="KW-0863">Zinc-finger</keyword>
<dbReference type="InterPro" id="IPR001841">
    <property type="entry name" value="Znf_RING"/>
</dbReference>
<evidence type="ECO:0000313" key="15">
    <source>
        <dbReference type="WBParaSite" id="Gr19_v10_g13412.t2"/>
    </source>
</evidence>
<dbReference type="AlphaFoldDB" id="A0A914H2K5"/>
<dbReference type="CDD" id="cd20343">
    <property type="entry name" value="BRcat_RBR_HHARI-like"/>
    <property type="match status" value="1"/>
</dbReference>
<dbReference type="Gene3D" id="2.20.25.20">
    <property type="match status" value="1"/>
</dbReference>
<dbReference type="PROSITE" id="PS50089">
    <property type="entry name" value="ZF_RING_2"/>
    <property type="match status" value="1"/>
</dbReference>
<dbReference type="Pfam" id="PF19422">
    <property type="entry name" value="Ariadne"/>
    <property type="match status" value="1"/>
</dbReference>
<keyword evidence="6" id="KW-0677">Repeat</keyword>
<dbReference type="Pfam" id="PF21235">
    <property type="entry name" value="UBA_ARI1"/>
    <property type="match status" value="1"/>
</dbReference>
<dbReference type="GO" id="GO:0005739">
    <property type="term" value="C:mitochondrion"/>
    <property type="evidence" value="ECO:0007669"/>
    <property type="project" value="GOC"/>
</dbReference>
<reference evidence="15" key="1">
    <citation type="submission" date="2022-11" db="UniProtKB">
        <authorList>
            <consortium name="WormBaseParasite"/>
        </authorList>
    </citation>
    <scope>IDENTIFICATION</scope>
</reference>
<evidence type="ECO:0000256" key="3">
    <source>
        <dbReference type="ARBA" id="ARBA00012251"/>
    </source>
</evidence>
<keyword evidence="8" id="KW-0833">Ubl conjugation pathway</keyword>
<protein>
    <recommendedName>
        <fullName evidence="3">RBR-type E3 ubiquitin transferase</fullName>
        <ecNumber evidence="3">2.3.2.31</ecNumber>
    </recommendedName>
</protein>
<dbReference type="SUPFAM" id="SSF57850">
    <property type="entry name" value="RING/U-box"/>
    <property type="match status" value="3"/>
</dbReference>
<evidence type="ECO:0000256" key="4">
    <source>
        <dbReference type="ARBA" id="ARBA00022679"/>
    </source>
</evidence>
<dbReference type="CDD" id="cd20356">
    <property type="entry name" value="Rcat_RBR_HHARI-like"/>
    <property type="match status" value="1"/>
</dbReference>
<dbReference type="InterPro" id="IPR013083">
    <property type="entry name" value="Znf_RING/FYVE/PHD"/>
</dbReference>
<comment type="similarity">
    <text evidence="2">Belongs to the RBR family. Ariadne subfamily.</text>
</comment>
<dbReference type="InterPro" id="IPR031127">
    <property type="entry name" value="E3_UB_ligase_RBR"/>
</dbReference>
<evidence type="ECO:0000256" key="8">
    <source>
        <dbReference type="ARBA" id="ARBA00022786"/>
    </source>
</evidence>
<evidence type="ECO:0000256" key="10">
    <source>
        <dbReference type="PROSITE-ProRule" id="PRU00175"/>
    </source>
</evidence>
<dbReference type="Gene3D" id="1.20.120.1750">
    <property type="match status" value="1"/>
</dbReference>
<dbReference type="PANTHER" id="PTHR11685">
    <property type="entry name" value="RBR FAMILY RING FINGER AND IBR DOMAIN-CONTAINING"/>
    <property type="match status" value="1"/>
</dbReference>
<evidence type="ECO:0000256" key="6">
    <source>
        <dbReference type="ARBA" id="ARBA00022737"/>
    </source>
</evidence>
<comment type="catalytic activity">
    <reaction evidence="1">
        <text>[E2 ubiquitin-conjugating enzyme]-S-ubiquitinyl-L-cysteine + [acceptor protein]-L-lysine = [E2 ubiquitin-conjugating enzyme]-L-cysteine + [acceptor protein]-N(6)-ubiquitinyl-L-lysine.</text>
        <dbReference type="EC" id="2.3.2.31"/>
    </reaction>
</comment>
<dbReference type="Pfam" id="PF01485">
    <property type="entry name" value="IBR"/>
    <property type="match status" value="1"/>
</dbReference>
<evidence type="ECO:0000313" key="14">
    <source>
        <dbReference type="Proteomes" id="UP000887572"/>
    </source>
</evidence>
<dbReference type="InterPro" id="IPR045840">
    <property type="entry name" value="Ariadne"/>
</dbReference>
<keyword evidence="4" id="KW-0808">Transferase</keyword>
<keyword evidence="11" id="KW-0732">Signal</keyword>
<dbReference type="GO" id="GO:0008270">
    <property type="term" value="F:zinc ion binding"/>
    <property type="evidence" value="ECO:0007669"/>
    <property type="project" value="UniProtKB-KW"/>
</dbReference>
<dbReference type="GO" id="GO:0061630">
    <property type="term" value="F:ubiquitin protein ligase activity"/>
    <property type="evidence" value="ECO:0007669"/>
    <property type="project" value="UniProtKB-EC"/>
</dbReference>
<dbReference type="InterPro" id="IPR044066">
    <property type="entry name" value="TRIAD_supradom"/>
</dbReference>
<sequence>MHSKWLIFVLILRFGFSEGIGKIRGIGHNQANENAINWAHFINKSIRRFHPSRYSSSNSLFYETNFQPKMPIASKSCQELKHFNKGYGPAGRITLSPKTGHILWHSAIEKDQRNEAVFIRKVIKRYACRFKFYSLIAPASHPFKYRPLSTLLRLKLQDEYQQGDEVAMEEVTNAGTSSSAALSSEEIKDYQILSQTELIDELSRLSTETAAVLGFKGSICKSLLHHYKWNKVTLIERFYETSDTDAFFRSANLLDPTKHSRIEGKTDFCKICYERRPLSGLFCNHLFCGQCWSNYLSSKILDEGRPYITCPELRCTVVADDDFVLKTVKSPQALRSYNRLILNSFVECNTLIKWCPAPECGRAVKVPHAEPRKVSCKCGFMFCFGCSQQWHEPIGCEKLKTWLKKCSDDSETSNWLNANTKDCPQCQVTIEKDGGCNHMTCKNLACKFEFCWMCLGPWAPHVSGSGWYSCNRYDDDAARRARDAQERSRAALQRYLHYYMRYTNHQNSLKLERKLFEKVSEKMEQMQMLGFSWIETQFLQKAVEVLIECRRTLMYTYVFAFYLVQNNITKMFEDNQSDLELATEQLSESNKRSKTNIVMWSSVVKLFLSTDTLDNKVEFKRALTDFVKMGNLYAAPKRVGPNPYTRSGAPPPKLVVRKDKDVPIHRVNDPMSLQLHMADERVRTAGLSPAEREWREKWVHDQNMHPDEPVHVDAVHRQLNPVRVLYRWPWDKLYKHFLRPTFGTFYGTLIRLMVPKYCWVFLSIEAIYYIWKYESKSWQKTKEHDKEKIKLGYTDYGRYDYYDRDFYENYKTADIDLGPSKRPW</sequence>
<name>A0A914H2K5_GLORO</name>
<dbReference type="GO" id="GO:0016567">
    <property type="term" value="P:protein ubiquitination"/>
    <property type="evidence" value="ECO:0007669"/>
    <property type="project" value="InterPro"/>
</dbReference>
<keyword evidence="14" id="KW-1185">Reference proteome</keyword>
<feature type="signal peptide" evidence="11">
    <location>
        <begin position="1"/>
        <end position="17"/>
    </location>
</feature>
<dbReference type="InterPro" id="IPR019174">
    <property type="entry name" value="NADH_DH_b-subcmplx_su6"/>
</dbReference>
<evidence type="ECO:0000256" key="2">
    <source>
        <dbReference type="ARBA" id="ARBA00005884"/>
    </source>
</evidence>
<dbReference type="SMART" id="SM00647">
    <property type="entry name" value="IBR"/>
    <property type="match status" value="2"/>
</dbReference>
<dbReference type="InterPro" id="IPR048962">
    <property type="entry name" value="ARIH1-like_UBL"/>
</dbReference>
<evidence type="ECO:0000256" key="5">
    <source>
        <dbReference type="ARBA" id="ARBA00022723"/>
    </source>
</evidence>
<dbReference type="PROSITE" id="PS51873">
    <property type="entry name" value="TRIAD"/>
    <property type="match status" value="1"/>
</dbReference>
<dbReference type="FunFam" id="1.20.120.1750:FF:000002">
    <property type="entry name" value="RBR-type E3 ubiquitin transferase"/>
    <property type="match status" value="1"/>
</dbReference>
<evidence type="ECO:0000259" key="12">
    <source>
        <dbReference type="PROSITE" id="PS50089"/>
    </source>
</evidence>
<dbReference type="Proteomes" id="UP000887572">
    <property type="component" value="Unplaced"/>
</dbReference>
<dbReference type="EC" id="2.3.2.31" evidence="3"/>
<keyword evidence="5" id="KW-0479">Metal-binding</keyword>
<dbReference type="FunFam" id="3.30.40.10:FF:000019">
    <property type="entry name" value="RBR-type E3 ubiquitin transferase"/>
    <property type="match status" value="1"/>
</dbReference>
<feature type="domain" description="RING-type" evidence="13">
    <location>
        <begin position="265"/>
        <end position="474"/>
    </location>
</feature>
<evidence type="ECO:0000259" key="13">
    <source>
        <dbReference type="PROSITE" id="PS51873"/>
    </source>
</evidence>
<feature type="domain" description="RING-type" evidence="12">
    <location>
        <begin position="269"/>
        <end position="314"/>
    </location>
</feature>
<dbReference type="Pfam" id="PF09782">
    <property type="entry name" value="NDUF_B6"/>
    <property type="match status" value="1"/>
</dbReference>
<evidence type="ECO:0000256" key="11">
    <source>
        <dbReference type="SAM" id="SignalP"/>
    </source>
</evidence>
<dbReference type="InterPro" id="IPR002867">
    <property type="entry name" value="IBR_dom"/>
</dbReference>
<keyword evidence="9" id="KW-0862">Zinc</keyword>
<evidence type="ECO:0000256" key="7">
    <source>
        <dbReference type="ARBA" id="ARBA00022771"/>
    </source>
</evidence>
<dbReference type="WBParaSite" id="Gr19_v10_g13412.t2">
    <property type="protein sequence ID" value="Gr19_v10_g13412.t2"/>
    <property type="gene ID" value="Gr19_v10_g13412"/>
</dbReference>
<evidence type="ECO:0000256" key="1">
    <source>
        <dbReference type="ARBA" id="ARBA00001798"/>
    </source>
</evidence>
<proteinExistence type="inferred from homology"/>
<organism evidence="14 15">
    <name type="scientific">Globodera rostochiensis</name>
    <name type="common">Golden nematode worm</name>
    <name type="synonym">Heterodera rostochiensis</name>
    <dbReference type="NCBI Taxonomy" id="31243"/>
    <lineage>
        <taxon>Eukaryota</taxon>
        <taxon>Metazoa</taxon>
        <taxon>Ecdysozoa</taxon>
        <taxon>Nematoda</taxon>
        <taxon>Chromadorea</taxon>
        <taxon>Rhabditida</taxon>
        <taxon>Tylenchina</taxon>
        <taxon>Tylenchomorpha</taxon>
        <taxon>Tylenchoidea</taxon>
        <taxon>Heteroderidae</taxon>
        <taxon>Heteroderinae</taxon>
        <taxon>Globodera</taxon>
    </lineage>
</organism>
<dbReference type="Pfam" id="PF22191">
    <property type="entry name" value="IBR_1"/>
    <property type="match status" value="1"/>
</dbReference>
<dbReference type="GO" id="GO:0006120">
    <property type="term" value="P:mitochondrial electron transport, NADH to ubiquinone"/>
    <property type="evidence" value="ECO:0007669"/>
    <property type="project" value="InterPro"/>
</dbReference>
<feature type="chain" id="PRO_5037227730" description="RBR-type E3 ubiquitin transferase" evidence="11">
    <location>
        <begin position="18"/>
        <end position="824"/>
    </location>
</feature>
<dbReference type="Gene3D" id="3.30.40.10">
    <property type="entry name" value="Zinc/RING finger domain, C3HC4 (zinc finger)"/>
    <property type="match status" value="1"/>
</dbReference>
<evidence type="ECO:0000256" key="9">
    <source>
        <dbReference type="ARBA" id="ARBA00022833"/>
    </source>
</evidence>
<accession>A0A914H2K5</accession>